<keyword evidence="1" id="KW-0805">Transcription regulation</keyword>
<dbReference type="Pfam" id="PF12833">
    <property type="entry name" value="HTH_18"/>
    <property type="match status" value="1"/>
</dbReference>
<evidence type="ECO:0000259" key="4">
    <source>
        <dbReference type="PROSITE" id="PS01124"/>
    </source>
</evidence>
<dbReference type="PANTHER" id="PTHR43280:SF28">
    <property type="entry name" value="HTH-TYPE TRANSCRIPTIONAL ACTIVATOR RHAS"/>
    <property type="match status" value="1"/>
</dbReference>
<accession>A0ABV1RBL6</accession>
<gene>
    <name evidence="5" type="ORF">ABS311_00180</name>
</gene>
<dbReference type="InterPro" id="IPR009057">
    <property type="entry name" value="Homeodomain-like_sf"/>
</dbReference>
<dbReference type="SMART" id="SM00342">
    <property type="entry name" value="HTH_ARAC"/>
    <property type="match status" value="1"/>
</dbReference>
<keyword evidence="2" id="KW-0238">DNA-binding</keyword>
<dbReference type="RefSeq" id="WP_350400105.1">
    <property type="nucleotide sequence ID" value="NZ_JBELOE010000034.1"/>
</dbReference>
<evidence type="ECO:0000256" key="3">
    <source>
        <dbReference type="ARBA" id="ARBA00023163"/>
    </source>
</evidence>
<dbReference type="PANTHER" id="PTHR43280">
    <property type="entry name" value="ARAC-FAMILY TRANSCRIPTIONAL REGULATOR"/>
    <property type="match status" value="1"/>
</dbReference>
<dbReference type="Gene3D" id="1.10.10.60">
    <property type="entry name" value="Homeodomain-like"/>
    <property type="match status" value="1"/>
</dbReference>
<feature type="domain" description="HTH araC/xylS-type" evidence="4">
    <location>
        <begin position="13"/>
        <end position="117"/>
    </location>
</feature>
<dbReference type="PROSITE" id="PS00041">
    <property type="entry name" value="HTH_ARAC_FAMILY_1"/>
    <property type="match status" value="1"/>
</dbReference>
<comment type="caution">
    <text evidence="5">The sequence shown here is derived from an EMBL/GenBank/DDBJ whole genome shotgun (WGS) entry which is preliminary data.</text>
</comment>
<name>A0ABV1RBL6_9ALTE</name>
<dbReference type="Proteomes" id="UP001467690">
    <property type="component" value="Unassembled WGS sequence"/>
</dbReference>
<reference evidence="5 6" key="1">
    <citation type="submission" date="2024-06" db="EMBL/GenBank/DDBJ databases">
        <authorList>
            <person name="Chen R.Y."/>
        </authorList>
    </citation>
    <scope>NUCLEOTIDE SEQUENCE [LARGE SCALE GENOMIC DNA]</scope>
    <source>
        <strain evidence="5 6">D2</strain>
    </source>
</reference>
<organism evidence="5 6">
    <name type="scientific">Catenovulum sediminis</name>
    <dbReference type="NCBI Taxonomy" id="1740262"/>
    <lineage>
        <taxon>Bacteria</taxon>
        <taxon>Pseudomonadati</taxon>
        <taxon>Pseudomonadota</taxon>
        <taxon>Gammaproteobacteria</taxon>
        <taxon>Alteromonadales</taxon>
        <taxon>Alteromonadaceae</taxon>
        <taxon>Catenovulum</taxon>
    </lineage>
</organism>
<evidence type="ECO:0000256" key="2">
    <source>
        <dbReference type="ARBA" id="ARBA00023125"/>
    </source>
</evidence>
<feature type="non-terminal residue" evidence="5">
    <location>
        <position position="1"/>
    </location>
</feature>
<dbReference type="SUPFAM" id="SSF46689">
    <property type="entry name" value="Homeodomain-like"/>
    <property type="match status" value="1"/>
</dbReference>
<dbReference type="EMBL" id="JBELOE010000034">
    <property type="protein sequence ID" value="MER2490306.1"/>
    <property type="molecule type" value="Genomic_DNA"/>
</dbReference>
<dbReference type="PROSITE" id="PS01124">
    <property type="entry name" value="HTH_ARAC_FAMILY_2"/>
    <property type="match status" value="1"/>
</dbReference>
<sequence>NNSKSKLIDAVKNSCIDYLKSTIEGEQAPTHVRLSEHINHYVAREYKYLSNLFSEVEGITIEQYFIKLRVETTKELLVYGELSLAEIASLLGYSSVAHLSGQFKKVTGLTPSYFRTVKDQKLRNALDKL</sequence>
<dbReference type="InterPro" id="IPR018062">
    <property type="entry name" value="HTH_AraC-typ_CS"/>
</dbReference>
<dbReference type="InterPro" id="IPR018060">
    <property type="entry name" value="HTH_AraC"/>
</dbReference>
<protein>
    <submittedName>
        <fullName evidence="5">Helix-turn-helix domain-containing protein</fullName>
    </submittedName>
</protein>
<evidence type="ECO:0000313" key="5">
    <source>
        <dbReference type="EMBL" id="MER2490306.1"/>
    </source>
</evidence>
<evidence type="ECO:0000256" key="1">
    <source>
        <dbReference type="ARBA" id="ARBA00023015"/>
    </source>
</evidence>
<proteinExistence type="predicted"/>
<keyword evidence="6" id="KW-1185">Reference proteome</keyword>
<keyword evidence="3" id="KW-0804">Transcription</keyword>
<evidence type="ECO:0000313" key="6">
    <source>
        <dbReference type="Proteomes" id="UP001467690"/>
    </source>
</evidence>